<organism evidence="1 2">
    <name type="scientific">Vreelandella arcis</name>
    <dbReference type="NCBI Taxonomy" id="416873"/>
    <lineage>
        <taxon>Bacteria</taxon>
        <taxon>Pseudomonadati</taxon>
        <taxon>Pseudomonadota</taxon>
        <taxon>Gammaproteobacteria</taxon>
        <taxon>Oceanospirillales</taxon>
        <taxon>Halomonadaceae</taxon>
        <taxon>Vreelandella</taxon>
    </lineage>
</organism>
<proteinExistence type="predicted"/>
<protein>
    <recommendedName>
        <fullName evidence="3">Phasin protein</fullName>
    </recommendedName>
</protein>
<name>A0A1G9Z9A6_9GAMM</name>
<keyword evidence="2" id="KW-1185">Reference proteome</keyword>
<dbReference type="EMBL" id="FNII01000003">
    <property type="protein sequence ID" value="SDN17924.1"/>
    <property type="molecule type" value="Genomic_DNA"/>
</dbReference>
<sequence>MTTLQLPKSKSPPPVADDSLLDIWYQPWVETTNSAVKLQRIWLETVNDALRHELDFISTVAPFYIKLTHCMTGLEGPQTPTTMASCYHRIAGDMSEATYNRMRRVSELSDDFRERIWFEL</sequence>
<evidence type="ECO:0000313" key="1">
    <source>
        <dbReference type="EMBL" id="SDN17924.1"/>
    </source>
</evidence>
<gene>
    <name evidence="1" type="ORF">SAMN04487951_10325</name>
</gene>
<dbReference type="RefSeq" id="WP_089702724.1">
    <property type="nucleotide sequence ID" value="NZ_FNII01000003.1"/>
</dbReference>
<evidence type="ECO:0000313" key="2">
    <source>
        <dbReference type="Proteomes" id="UP000199677"/>
    </source>
</evidence>
<evidence type="ECO:0008006" key="3">
    <source>
        <dbReference type="Google" id="ProtNLM"/>
    </source>
</evidence>
<dbReference type="OrthoDB" id="6166816at2"/>
<accession>A0A1G9Z9A6</accession>
<dbReference type="Proteomes" id="UP000199677">
    <property type="component" value="Unassembled WGS sequence"/>
</dbReference>
<dbReference type="AlphaFoldDB" id="A0A1G9Z9A6"/>
<reference evidence="2" key="1">
    <citation type="submission" date="2016-10" db="EMBL/GenBank/DDBJ databases">
        <authorList>
            <person name="Varghese N."/>
            <person name="Submissions S."/>
        </authorList>
    </citation>
    <scope>NUCLEOTIDE SEQUENCE [LARGE SCALE GENOMIC DNA]</scope>
    <source>
        <strain evidence="2">CGMCC 1.6494</strain>
    </source>
</reference>